<protein>
    <submittedName>
        <fullName evidence="1">Uncharacterized protein</fullName>
    </submittedName>
</protein>
<organism evidence="1 2">
    <name type="scientific">Alectoria fallacina</name>
    <dbReference type="NCBI Taxonomy" id="1903189"/>
    <lineage>
        <taxon>Eukaryota</taxon>
        <taxon>Fungi</taxon>
        <taxon>Dikarya</taxon>
        <taxon>Ascomycota</taxon>
        <taxon>Pezizomycotina</taxon>
        <taxon>Lecanoromycetes</taxon>
        <taxon>OSLEUM clade</taxon>
        <taxon>Lecanoromycetidae</taxon>
        <taxon>Lecanorales</taxon>
        <taxon>Lecanorineae</taxon>
        <taxon>Parmeliaceae</taxon>
        <taxon>Alectoria</taxon>
    </lineage>
</organism>
<dbReference type="Proteomes" id="UP000664203">
    <property type="component" value="Unassembled WGS sequence"/>
</dbReference>
<comment type="caution">
    <text evidence="1">The sequence shown here is derived from an EMBL/GenBank/DDBJ whole genome shotgun (WGS) entry which is preliminary data.</text>
</comment>
<evidence type="ECO:0000313" key="2">
    <source>
        <dbReference type="Proteomes" id="UP000664203"/>
    </source>
</evidence>
<evidence type="ECO:0000313" key="1">
    <source>
        <dbReference type="EMBL" id="CAF9932330.1"/>
    </source>
</evidence>
<dbReference type="AlphaFoldDB" id="A0A8H3IXE4"/>
<reference evidence="1" key="1">
    <citation type="submission" date="2021-03" db="EMBL/GenBank/DDBJ databases">
        <authorList>
            <person name="Tagirdzhanova G."/>
        </authorList>
    </citation>
    <scope>NUCLEOTIDE SEQUENCE</scope>
</reference>
<keyword evidence="2" id="KW-1185">Reference proteome</keyword>
<accession>A0A8H3IXE4</accession>
<dbReference type="EMBL" id="CAJPDR010000325">
    <property type="protein sequence ID" value="CAF9932330.1"/>
    <property type="molecule type" value="Genomic_DNA"/>
</dbReference>
<proteinExistence type="predicted"/>
<gene>
    <name evidence="1" type="ORF">ALECFALPRED_005271</name>
</gene>
<name>A0A8H3IXE4_9LECA</name>
<sequence length="147" mass="16612">MALMIEKMIEVLVKTSVVLPLMLLDAQGQRSAAYRVLWLRPSYGIEHVSSHIRATAPREDLEHRSAMKYGFPGDGTSFREDSVITEVVKERQILPIRARKRRVMTITNKNSDAARSPSFVGIQAHQNTKDTLLEAETKFFGTQSLVK</sequence>